<sequence length="532" mass="56799">MIQFTHSSPDWQPPTSLHTHTPSLHVLNLQHHLSHPTTVDMSAPAPVPPPAGAPGAPGGPSLPIAAALAASGGPESAGFLNDIVAQLWPNICVAGADMTKSIVEPMFAQMLPSPLNSLHFAKIDLGTVPLKLGNVDVHKMASGAIKMDLDVDWDGQCDIELDGTMIPKIGIEHVKLNGRLSILLGPLTNTIPLIGAAQVAFINPPFLKFTYTDVAAIANIGFIDRMILKVVQSIMGGMAVLPNRFLVTLDAKNDWFKTYQLPLGILNVTIESGSNLGESKKGKNFFKKLMHDEVDCYVDATLGAETWRTKTIDNNRNPKWNETHGYLLCDHDQVVTVEVSNEDTATSDDALGKATVTVKDLLLSGGSHELALTHNEQPTDARINLRGQFMEFVADPASLSSQDEGTHGILAILIASAQHIPGDRTALKPSVKVVWGDANFRTAIKTDCPGTDVQNPSFDVAYTVPLTNKVTVSGAAPVRLVLLDGENEAGAVDIPLDQVLGAPQMTLAQDFELANGASIRAAVIIRGTRSAH</sequence>
<evidence type="ECO:0000256" key="3">
    <source>
        <dbReference type="ARBA" id="ARBA00022692"/>
    </source>
</evidence>
<keyword evidence="9" id="KW-0446">Lipid-binding</keyword>
<keyword evidence="15" id="KW-1185">Reference proteome</keyword>
<dbReference type="CDD" id="cd00030">
    <property type="entry name" value="C2"/>
    <property type="match status" value="1"/>
</dbReference>
<keyword evidence="7" id="KW-1133">Transmembrane helix</keyword>
<dbReference type="GO" id="GO:0008289">
    <property type="term" value="F:lipid binding"/>
    <property type="evidence" value="ECO:0007669"/>
    <property type="project" value="UniProtKB-KW"/>
</dbReference>
<keyword evidence="5" id="KW-0677">Repeat</keyword>
<evidence type="ECO:0000256" key="8">
    <source>
        <dbReference type="ARBA" id="ARBA00023055"/>
    </source>
</evidence>
<dbReference type="Pfam" id="PF00168">
    <property type="entry name" value="C2"/>
    <property type="match status" value="1"/>
</dbReference>
<name>K1WEB0_TRIAC</name>
<dbReference type="Proteomes" id="UP000006757">
    <property type="component" value="Unassembled WGS sequence"/>
</dbReference>
<dbReference type="Gene3D" id="2.60.40.150">
    <property type="entry name" value="C2 domain"/>
    <property type="match status" value="2"/>
</dbReference>
<dbReference type="CDD" id="cd21670">
    <property type="entry name" value="SMP_ESyt"/>
    <property type="match status" value="1"/>
</dbReference>
<dbReference type="STRING" id="1220162.K1WEB0"/>
<dbReference type="OrthoDB" id="1029639at2759"/>
<feature type="domain" description="C2" evidence="12">
    <location>
        <begin position="241"/>
        <end position="372"/>
    </location>
</feature>
<dbReference type="AlphaFoldDB" id="K1WEB0"/>
<evidence type="ECO:0000259" key="13">
    <source>
        <dbReference type="PROSITE" id="PS51847"/>
    </source>
</evidence>
<dbReference type="InParanoid" id="K1WEB0"/>
<dbReference type="GO" id="GO:0005737">
    <property type="term" value="C:cytoplasm"/>
    <property type="evidence" value="ECO:0007669"/>
    <property type="project" value="UniProtKB-ARBA"/>
</dbReference>
<evidence type="ECO:0000256" key="6">
    <source>
        <dbReference type="ARBA" id="ARBA00022837"/>
    </source>
</evidence>
<keyword evidence="8" id="KW-0445">Lipid transport</keyword>
<dbReference type="InterPro" id="IPR051634">
    <property type="entry name" value="Extended_Synaptotagmin"/>
</dbReference>
<keyword evidence="3" id="KW-0812">Transmembrane</keyword>
<feature type="domain" description="SMP-LTD" evidence="13">
    <location>
        <begin position="73"/>
        <end position="250"/>
    </location>
</feature>
<evidence type="ECO:0000259" key="12">
    <source>
        <dbReference type="PROSITE" id="PS50004"/>
    </source>
</evidence>
<dbReference type="eggNOG" id="KOG1012">
    <property type="taxonomic scope" value="Eukaryota"/>
</dbReference>
<keyword evidence="2" id="KW-0813">Transport</keyword>
<proteinExistence type="predicted"/>
<dbReference type="InterPro" id="IPR000008">
    <property type="entry name" value="C2_dom"/>
</dbReference>
<dbReference type="GO" id="GO:0046872">
    <property type="term" value="F:metal ion binding"/>
    <property type="evidence" value="ECO:0007669"/>
    <property type="project" value="UniProtKB-KW"/>
</dbReference>
<reference evidence="14 15" key="1">
    <citation type="journal article" date="2012" name="Eukaryot. Cell">
        <title>Genome sequence of the Trichosporon asahii environmental strain CBS 8904.</title>
        <authorList>
            <person name="Yang R.Y."/>
            <person name="Li H.T."/>
            <person name="Zhu H."/>
            <person name="Zhou G.P."/>
            <person name="Wang M."/>
            <person name="Wang L."/>
        </authorList>
    </citation>
    <scope>NUCLEOTIDE SEQUENCE [LARGE SCALE GENOMIC DNA]</scope>
    <source>
        <strain evidence="14 15">CBS 8904</strain>
    </source>
</reference>
<evidence type="ECO:0000313" key="15">
    <source>
        <dbReference type="Proteomes" id="UP000006757"/>
    </source>
</evidence>
<dbReference type="GO" id="GO:0016020">
    <property type="term" value="C:membrane"/>
    <property type="evidence" value="ECO:0007669"/>
    <property type="project" value="UniProtKB-SubCell"/>
</dbReference>
<dbReference type="InterPro" id="IPR035892">
    <property type="entry name" value="C2_domain_sf"/>
</dbReference>
<dbReference type="PROSITE" id="PS50004">
    <property type="entry name" value="C2"/>
    <property type="match status" value="1"/>
</dbReference>
<feature type="region of interest" description="Disordered" evidence="11">
    <location>
        <begin position="35"/>
        <end position="58"/>
    </location>
</feature>
<evidence type="ECO:0000256" key="11">
    <source>
        <dbReference type="SAM" id="MobiDB-lite"/>
    </source>
</evidence>
<evidence type="ECO:0000256" key="10">
    <source>
        <dbReference type="ARBA" id="ARBA00023136"/>
    </source>
</evidence>
<dbReference type="PROSITE" id="PS51847">
    <property type="entry name" value="SMP"/>
    <property type="match status" value="1"/>
</dbReference>
<evidence type="ECO:0000256" key="7">
    <source>
        <dbReference type="ARBA" id="ARBA00022989"/>
    </source>
</evidence>
<dbReference type="SMART" id="SM00239">
    <property type="entry name" value="C2"/>
    <property type="match status" value="2"/>
</dbReference>
<evidence type="ECO:0000313" key="14">
    <source>
        <dbReference type="EMBL" id="EKC99958.1"/>
    </source>
</evidence>
<dbReference type="GO" id="GO:0006869">
    <property type="term" value="P:lipid transport"/>
    <property type="evidence" value="ECO:0007669"/>
    <property type="project" value="UniProtKB-KW"/>
</dbReference>
<gene>
    <name evidence="14" type="ORF">A1Q2_05722</name>
</gene>
<keyword evidence="10" id="KW-0472">Membrane</keyword>
<dbReference type="PANTHER" id="PTHR45761:SF1">
    <property type="entry name" value="EXTENDED SYNAPTOTAGMIN-LIKE PROTEIN 2, ISOFORM C"/>
    <property type="match status" value="1"/>
</dbReference>
<dbReference type="GO" id="GO:0012505">
    <property type="term" value="C:endomembrane system"/>
    <property type="evidence" value="ECO:0007669"/>
    <property type="project" value="UniProtKB-ARBA"/>
</dbReference>
<evidence type="ECO:0000256" key="2">
    <source>
        <dbReference type="ARBA" id="ARBA00022448"/>
    </source>
</evidence>
<evidence type="ECO:0000256" key="1">
    <source>
        <dbReference type="ARBA" id="ARBA00004370"/>
    </source>
</evidence>
<keyword evidence="4" id="KW-0479">Metal-binding</keyword>
<comment type="caution">
    <text evidence="14">The sequence shown here is derived from an EMBL/GenBank/DDBJ whole genome shotgun (WGS) entry which is preliminary data.</text>
</comment>
<evidence type="ECO:0008006" key="16">
    <source>
        <dbReference type="Google" id="ProtNLM"/>
    </source>
</evidence>
<dbReference type="InterPro" id="IPR039010">
    <property type="entry name" value="Synaptotagmin_SMP"/>
</dbReference>
<dbReference type="PANTHER" id="PTHR45761">
    <property type="entry name" value="EXTENDED SYNAPTOTAGMIN-LIKE PROTEIN 2, ISOFORM C"/>
    <property type="match status" value="1"/>
</dbReference>
<protein>
    <recommendedName>
        <fullName evidence="16">C2 domain-containing protein</fullName>
    </recommendedName>
</protein>
<dbReference type="EMBL" id="AMBO01000354">
    <property type="protein sequence ID" value="EKC99958.1"/>
    <property type="molecule type" value="Genomic_DNA"/>
</dbReference>
<dbReference type="HOGENOM" id="CLU_048762_0_0_1"/>
<dbReference type="OMA" id="DIPDCYC"/>
<organism evidence="14 15">
    <name type="scientific">Trichosporon asahii var. asahii (strain CBS 8904)</name>
    <name type="common">Yeast</name>
    <dbReference type="NCBI Taxonomy" id="1220162"/>
    <lineage>
        <taxon>Eukaryota</taxon>
        <taxon>Fungi</taxon>
        <taxon>Dikarya</taxon>
        <taxon>Basidiomycota</taxon>
        <taxon>Agaricomycotina</taxon>
        <taxon>Tremellomycetes</taxon>
        <taxon>Trichosporonales</taxon>
        <taxon>Trichosporonaceae</taxon>
        <taxon>Trichosporon</taxon>
    </lineage>
</organism>
<dbReference type="Pfam" id="PF17047">
    <property type="entry name" value="SMP_LBD"/>
    <property type="match status" value="1"/>
</dbReference>
<dbReference type="InterPro" id="IPR031468">
    <property type="entry name" value="SMP_LBD"/>
</dbReference>
<comment type="subcellular location">
    <subcellularLocation>
        <location evidence="1">Membrane</location>
    </subcellularLocation>
</comment>
<dbReference type="SUPFAM" id="SSF49562">
    <property type="entry name" value="C2 domain (Calcium/lipid-binding domain, CaLB)"/>
    <property type="match status" value="1"/>
</dbReference>
<evidence type="ECO:0000256" key="9">
    <source>
        <dbReference type="ARBA" id="ARBA00023121"/>
    </source>
</evidence>
<evidence type="ECO:0000256" key="5">
    <source>
        <dbReference type="ARBA" id="ARBA00022737"/>
    </source>
</evidence>
<evidence type="ECO:0000256" key="4">
    <source>
        <dbReference type="ARBA" id="ARBA00022723"/>
    </source>
</evidence>
<accession>K1WEB0</accession>
<keyword evidence="6" id="KW-0106">Calcium</keyword>